<organism evidence="2 3">
    <name type="scientific">Buchnera aphidicola</name>
    <name type="common">Aphis glycines</name>
    <dbReference type="NCBI Taxonomy" id="1265350"/>
    <lineage>
        <taxon>Bacteria</taxon>
        <taxon>Pseudomonadati</taxon>
        <taxon>Pseudomonadota</taxon>
        <taxon>Gammaproteobacteria</taxon>
        <taxon>Enterobacterales</taxon>
        <taxon>Erwiniaceae</taxon>
        <taxon>Buchnera</taxon>
    </lineage>
</organism>
<dbReference type="PATRIC" id="fig|1265350.3.peg.163"/>
<feature type="transmembrane region" description="Helical" evidence="1">
    <location>
        <begin position="6"/>
        <end position="25"/>
    </location>
</feature>
<evidence type="ECO:0000313" key="2">
    <source>
        <dbReference type="EMBL" id="ALD15131.1"/>
    </source>
</evidence>
<name>A0A0M4H4C6_9GAMM</name>
<feature type="transmembrane region" description="Helical" evidence="1">
    <location>
        <begin position="54"/>
        <end position="73"/>
    </location>
</feature>
<feature type="transmembrane region" description="Helical" evidence="1">
    <location>
        <begin position="32"/>
        <end position="48"/>
    </location>
</feature>
<dbReference type="EMBL" id="CP009253">
    <property type="protein sequence ID" value="ALD15131.1"/>
    <property type="molecule type" value="Genomic_DNA"/>
</dbReference>
<accession>A0A0M4H4C6</accession>
<sequence>MILIDFIIFVVIFFSFFFGIVKGFLRNVISTVFWIFFIYFFSNYMYFSKFYSDALLKSTNYLVILTIIVFFLLSKYY</sequence>
<gene>
    <name evidence="2" type="ORF">IX46_00875</name>
</gene>
<dbReference type="Proteomes" id="UP000066321">
    <property type="component" value="Chromosome"/>
</dbReference>
<evidence type="ECO:0008006" key="4">
    <source>
        <dbReference type="Google" id="ProtNLM"/>
    </source>
</evidence>
<reference evidence="2 3" key="1">
    <citation type="journal article" date="2015" name="J Genomics">
        <title>Whole Genome Sequence of the Soybean Aphid Endosymbiont Buchnera aphidicola and Genetic Differentiation among Biotype-Specific Strains.</title>
        <authorList>
            <person name="Cassone B.J."/>
            <person name="Wenger J.A."/>
            <person name="Michel A.P."/>
        </authorList>
    </citation>
    <scope>NUCLEOTIDE SEQUENCE [LARGE SCALE GENOMIC DNA]</scope>
    <source>
        <strain evidence="2 3">BAg</strain>
    </source>
</reference>
<protein>
    <recommendedName>
        <fullName evidence="4">Colicin V production protein</fullName>
    </recommendedName>
</protein>
<keyword evidence="1" id="KW-0472">Membrane</keyword>
<proteinExistence type="predicted"/>
<dbReference type="KEGG" id="baph:IX46_00875"/>
<evidence type="ECO:0000256" key="1">
    <source>
        <dbReference type="SAM" id="Phobius"/>
    </source>
</evidence>
<keyword evidence="1" id="KW-1133">Transmembrane helix</keyword>
<dbReference type="AlphaFoldDB" id="A0A0M4H4C6"/>
<evidence type="ECO:0000313" key="3">
    <source>
        <dbReference type="Proteomes" id="UP000066321"/>
    </source>
</evidence>
<keyword evidence="1" id="KW-0812">Transmembrane</keyword>